<organism evidence="1 2">
    <name type="scientific">Romanomermis culicivorax</name>
    <name type="common">Nematode worm</name>
    <dbReference type="NCBI Taxonomy" id="13658"/>
    <lineage>
        <taxon>Eukaryota</taxon>
        <taxon>Metazoa</taxon>
        <taxon>Ecdysozoa</taxon>
        <taxon>Nematoda</taxon>
        <taxon>Enoplea</taxon>
        <taxon>Dorylaimia</taxon>
        <taxon>Mermithida</taxon>
        <taxon>Mermithoidea</taxon>
        <taxon>Mermithidae</taxon>
        <taxon>Romanomermis</taxon>
    </lineage>
</organism>
<dbReference type="WBParaSite" id="nRc.2.0.1.t30958-RA">
    <property type="protein sequence ID" value="nRc.2.0.1.t30958-RA"/>
    <property type="gene ID" value="nRc.2.0.1.g30958"/>
</dbReference>
<dbReference type="AlphaFoldDB" id="A0A915JXZ9"/>
<sequence>MNGQRACGHFFVQKHLISKGIHRKYNIACSGTYMSVNISKSLIRCICNKKTRVWGRSRALPRAHCCFLFLRKAFLNSENSNCDPNSHLPTPIPTETLAQIFWQMVFKDAAHVDEQTLLQAPTTPCWLQTSTQVVEQHLAKSETQTLTQLFEAVELIS</sequence>
<evidence type="ECO:0000313" key="2">
    <source>
        <dbReference type="WBParaSite" id="nRc.2.0.1.t30958-RA"/>
    </source>
</evidence>
<dbReference type="Proteomes" id="UP000887565">
    <property type="component" value="Unplaced"/>
</dbReference>
<name>A0A915JXZ9_ROMCU</name>
<reference evidence="2" key="1">
    <citation type="submission" date="2022-11" db="UniProtKB">
        <authorList>
            <consortium name="WormBaseParasite"/>
        </authorList>
    </citation>
    <scope>IDENTIFICATION</scope>
</reference>
<proteinExistence type="predicted"/>
<accession>A0A915JXZ9</accession>
<keyword evidence="1" id="KW-1185">Reference proteome</keyword>
<protein>
    <submittedName>
        <fullName evidence="2">Uncharacterized protein</fullName>
    </submittedName>
</protein>
<evidence type="ECO:0000313" key="1">
    <source>
        <dbReference type="Proteomes" id="UP000887565"/>
    </source>
</evidence>